<evidence type="ECO:0000313" key="2">
    <source>
        <dbReference type="EMBL" id="CTQ49615.1"/>
    </source>
</evidence>
<feature type="domain" description="ASCH" evidence="1">
    <location>
        <begin position="18"/>
        <end position="135"/>
    </location>
</feature>
<dbReference type="InterPro" id="IPR015947">
    <property type="entry name" value="PUA-like_sf"/>
</dbReference>
<keyword evidence="3" id="KW-1185">Reference proteome</keyword>
<gene>
    <name evidence="2" type="ORF">JDO7802_01629</name>
</gene>
<reference evidence="2 3" key="1">
    <citation type="submission" date="2015-07" db="EMBL/GenBank/DDBJ databases">
        <authorList>
            <person name="Noorani M."/>
        </authorList>
    </citation>
    <scope>NUCLEOTIDE SEQUENCE [LARGE SCALE GENOMIC DNA]</scope>
    <source>
        <strain evidence="2 3">CECT 7802</strain>
    </source>
</reference>
<dbReference type="PANTHER" id="PTHR39203">
    <property type="entry name" value="CYTOPLASMIC PROTEIN-RELATED"/>
    <property type="match status" value="1"/>
</dbReference>
<organism evidence="2 3">
    <name type="scientific">Jannaschia donghaensis</name>
    <dbReference type="NCBI Taxonomy" id="420998"/>
    <lineage>
        <taxon>Bacteria</taxon>
        <taxon>Pseudomonadati</taxon>
        <taxon>Pseudomonadota</taxon>
        <taxon>Alphaproteobacteria</taxon>
        <taxon>Rhodobacterales</taxon>
        <taxon>Roseobacteraceae</taxon>
        <taxon>Jannaschia</taxon>
    </lineage>
</organism>
<dbReference type="Gene3D" id="3.10.400.10">
    <property type="entry name" value="Sulfate adenylyltransferase"/>
    <property type="match status" value="1"/>
</dbReference>
<dbReference type="Proteomes" id="UP000049222">
    <property type="component" value="Unassembled WGS sequence"/>
</dbReference>
<sequence>MTQTLQQIIDANPEAETFRFGDDKALCDQILALVRSGKKTATCEAARHYGEKGDAWPEIGRRDVALEWDGRPAVMIETVAVETRCWSEMDEDFVAAQGEFRDLAHWREAYRAYFERTGGWSEDMKIMCERFRVVEDYAEGNT</sequence>
<dbReference type="STRING" id="420998.JDO7802_01629"/>
<evidence type="ECO:0000313" key="3">
    <source>
        <dbReference type="Proteomes" id="UP000049222"/>
    </source>
</evidence>
<dbReference type="InterPro" id="IPR009326">
    <property type="entry name" value="DUF984"/>
</dbReference>
<dbReference type="PANTHER" id="PTHR39203:SF1">
    <property type="entry name" value="CYTOPLASMIC PROTEIN"/>
    <property type="match status" value="1"/>
</dbReference>
<dbReference type="OrthoDB" id="9807542at2"/>
<dbReference type="AlphaFoldDB" id="A0A0M6YIY6"/>
<name>A0A0M6YIY6_9RHOB</name>
<protein>
    <submittedName>
        <fullName evidence="2">ASCH domain protein</fullName>
    </submittedName>
</protein>
<dbReference type="Pfam" id="PF04266">
    <property type="entry name" value="ASCH"/>
    <property type="match status" value="1"/>
</dbReference>
<dbReference type="EMBL" id="CXSU01000011">
    <property type="protein sequence ID" value="CTQ49615.1"/>
    <property type="molecule type" value="Genomic_DNA"/>
</dbReference>
<evidence type="ECO:0000259" key="1">
    <source>
        <dbReference type="SMART" id="SM01022"/>
    </source>
</evidence>
<proteinExistence type="predicted"/>
<dbReference type="InterPro" id="IPR007374">
    <property type="entry name" value="ASCH_domain"/>
</dbReference>
<dbReference type="SMART" id="SM01022">
    <property type="entry name" value="ASCH"/>
    <property type="match status" value="1"/>
</dbReference>
<dbReference type="SUPFAM" id="SSF88697">
    <property type="entry name" value="PUA domain-like"/>
    <property type="match status" value="1"/>
</dbReference>
<accession>A0A0M6YIY6</accession>
<dbReference type="RefSeq" id="WP_055084332.1">
    <property type="nucleotide sequence ID" value="NZ_CXSU01000011.1"/>
</dbReference>